<dbReference type="SUPFAM" id="SSF56317">
    <property type="entry name" value="Carbon-nitrogen hydrolase"/>
    <property type="match status" value="1"/>
</dbReference>
<dbReference type="InterPro" id="IPR052737">
    <property type="entry name" value="Omega-amidase_YafV"/>
</dbReference>
<evidence type="ECO:0000259" key="1">
    <source>
        <dbReference type="PROSITE" id="PS50263"/>
    </source>
</evidence>
<organism evidence="2 3">
    <name type="scientific">Urechidicola vernalis</name>
    <dbReference type="NCBI Taxonomy" id="3075600"/>
    <lineage>
        <taxon>Bacteria</taxon>
        <taxon>Pseudomonadati</taxon>
        <taxon>Bacteroidota</taxon>
        <taxon>Flavobacteriia</taxon>
        <taxon>Flavobacteriales</taxon>
        <taxon>Flavobacteriaceae</taxon>
        <taxon>Urechidicola</taxon>
    </lineage>
</organism>
<dbReference type="CDD" id="cd07575">
    <property type="entry name" value="Xc-1258_like"/>
    <property type="match status" value="1"/>
</dbReference>
<dbReference type="PANTHER" id="PTHR47799:SF1">
    <property type="entry name" value="OMEGA-AMIDASE YAFV"/>
    <property type="match status" value="1"/>
</dbReference>
<evidence type="ECO:0000313" key="2">
    <source>
        <dbReference type="EMBL" id="MDT0554016.1"/>
    </source>
</evidence>
<sequence length="259" mass="30329">MFKELKIAAIQTNILWENILGNLSQYDEMLQNISEDVMLIVLPEMFATGFTMHPENCAETMDGSSVNWMQDKAKELNKAIMGSLVIQERENYYNRMVFVYPNGALRYYDKRHLFTLAGEDKKYTPGMERLIFDYKGWKICPMICYDLRFPVWSRNTKNYDVLIYMANWPKPRINAWDTLLKARAIENMSYVVGVNRIGFDENNYEFNGHSQAIDPLGKSIGNTSENSPEILEVILDKNKLNTLRNKFQFLNDRDSFEVY</sequence>
<accession>A0ABU2Y745</accession>
<dbReference type="EMBL" id="JAVRHV010000007">
    <property type="protein sequence ID" value="MDT0554016.1"/>
    <property type="molecule type" value="Genomic_DNA"/>
</dbReference>
<dbReference type="NCBIfam" id="NF007757">
    <property type="entry name" value="PRK10438.1"/>
    <property type="match status" value="1"/>
</dbReference>
<gene>
    <name evidence="2" type="ORF">RM519_12210</name>
</gene>
<feature type="domain" description="CN hydrolase" evidence="1">
    <location>
        <begin position="5"/>
        <end position="237"/>
    </location>
</feature>
<evidence type="ECO:0000313" key="3">
    <source>
        <dbReference type="Proteomes" id="UP001252186"/>
    </source>
</evidence>
<dbReference type="PROSITE" id="PS50263">
    <property type="entry name" value="CN_HYDROLASE"/>
    <property type="match status" value="1"/>
</dbReference>
<dbReference type="Pfam" id="PF00795">
    <property type="entry name" value="CN_hydrolase"/>
    <property type="match status" value="1"/>
</dbReference>
<comment type="caution">
    <text evidence="2">The sequence shown here is derived from an EMBL/GenBank/DDBJ whole genome shotgun (WGS) entry which is preliminary data.</text>
</comment>
<dbReference type="InterPro" id="IPR036526">
    <property type="entry name" value="C-N_Hydrolase_sf"/>
</dbReference>
<name>A0ABU2Y745_9FLAO</name>
<dbReference type="Proteomes" id="UP001252186">
    <property type="component" value="Unassembled WGS sequence"/>
</dbReference>
<proteinExistence type="predicted"/>
<dbReference type="RefSeq" id="WP_311594101.1">
    <property type="nucleotide sequence ID" value="NZ_JAVRHV010000007.1"/>
</dbReference>
<keyword evidence="3" id="KW-1185">Reference proteome</keyword>
<protein>
    <submittedName>
        <fullName evidence="2">Amidohydrolase</fullName>
    </submittedName>
</protein>
<dbReference type="Gene3D" id="3.60.110.10">
    <property type="entry name" value="Carbon-nitrogen hydrolase"/>
    <property type="match status" value="1"/>
</dbReference>
<reference evidence="2 3" key="1">
    <citation type="submission" date="2023-09" db="EMBL/GenBank/DDBJ databases">
        <authorList>
            <person name="Rey-Velasco X."/>
        </authorList>
    </citation>
    <scope>NUCLEOTIDE SEQUENCE [LARGE SCALE GENOMIC DNA]</scope>
    <source>
        <strain evidence="2 3">P050</strain>
    </source>
</reference>
<dbReference type="InterPro" id="IPR003010">
    <property type="entry name" value="C-N_Hydrolase"/>
</dbReference>
<dbReference type="PANTHER" id="PTHR47799">
    <property type="entry name" value="OMEGA-AMIDASE YAFV"/>
    <property type="match status" value="1"/>
</dbReference>